<feature type="region of interest" description="Disordered" evidence="5">
    <location>
        <begin position="55"/>
        <end position="87"/>
    </location>
</feature>
<evidence type="ECO:0000259" key="6">
    <source>
        <dbReference type="PROSITE" id="PS50089"/>
    </source>
</evidence>
<reference evidence="8" key="1">
    <citation type="submission" date="2025-08" db="UniProtKB">
        <authorList>
            <consortium name="RefSeq"/>
        </authorList>
    </citation>
    <scope>IDENTIFICATION</scope>
    <source>
        <tissue evidence="8">Leaf</tissue>
    </source>
</reference>
<name>A0A8B8QBP2_9MYRT</name>
<accession>A0A8B8QBP2</accession>
<evidence type="ECO:0000256" key="5">
    <source>
        <dbReference type="SAM" id="MobiDB-lite"/>
    </source>
</evidence>
<dbReference type="SUPFAM" id="SSF57850">
    <property type="entry name" value="RING/U-box"/>
    <property type="match status" value="1"/>
</dbReference>
<feature type="domain" description="RING-type" evidence="6">
    <location>
        <begin position="183"/>
        <end position="240"/>
    </location>
</feature>
<dbReference type="Gene3D" id="3.30.40.10">
    <property type="entry name" value="Zinc/RING finger domain, C3HC4 (zinc finger)"/>
    <property type="match status" value="1"/>
</dbReference>
<dbReference type="InterPro" id="IPR001841">
    <property type="entry name" value="Znf_RING"/>
</dbReference>
<dbReference type="PANTHER" id="PTHR31150:SF6">
    <property type="entry name" value="ZINC ION BINDING PROTEIN"/>
    <property type="match status" value="1"/>
</dbReference>
<feature type="compositionally biased region" description="Polar residues" evidence="5">
    <location>
        <begin position="70"/>
        <end position="84"/>
    </location>
</feature>
<dbReference type="InterPro" id="IPR013083">
    <property type="entry name" value="Znf_RING/FYVE/PHD"/>
</dbReference>
<dbReference type="AlphaFoldDB" id="A0A8B8QBP2"/>
<dbReference type="KEGG" id="rarg:115751008"/>
<dbReference type="GeneID" id="115751008"/>
<gene>
    <name evidence="8" type="primary">LOC115751008</name>
</gene>
<feature type="region of interest" description="Disordered" evidence="5">
    <location>
        <begin position="1"/>
        <end position="23"/>
    </location>
</feature>
<keyword evidence="7" id="KW-1185">Reference proteome</keyword>
<evidence type="ECO:0000256" key="1">
    <source>
        <dbReference type="ARBA" id="ARBA00022723"/>
    </source>
</evidence>
<dbReference type="GO" id="GO:0008270">
    <property type="term" value="F:zinc ion binding"/>
    <property type="evidence" value="ECO:0007669"/>
    <property type="project" value="UniProtKB-KW"/>
</dbReference>
<evidence type="ECO:0000313" key="7">
    <source>
        <dbReference type="Proteomes" id="UP000827889"/>
    </source>
</evidence>
<keyword evidence="1" id="KW-0479">Metal-binding</keyword>
<evidence type="ECO:0000256" key="3">
    <source>
        <dbReference type="ARBA" id="ARBA00022833"/>
    </source>
</evidence>
<dbReference type="RefSeq" id="XP_030544525.1">
    <property type="nucleotide sequence ID" value="XM_030688665.2"/>
</dbReference>
<keyword evidence="3" id="KW-0862">Zinc</keyword>
<sequence>MLIMGKRKRTDDRLDTDPSLSSSSPECISFLGYMFIRQYFAESMPCSSGVELSSRKKSSHFVDSNEMKPFTSSMEMDTSSNHSSPLHLRQNLGRSMFLKRSRNWYGHQNSWRNSGAHMSATTSHGKTPPSWEERLNFKLASRYNSDNWQYADYRDRAFNRPERIRSDSATLDSASLETAKLQCGVCQKLLRRKPYLLSGSHSSSENSVVAVLVCGHVYHADCLEQKTALEDKSDPLCPICLNLLSPADAFKGGGGQ</sequence>
<dbReference type="Pfam" id="PF13445">
    <property type="entry name" value="zf-RING_UBOX"/>
    <property type="match status" value="1"/>
</dbReference>
<dbReference type="Proteomes" id="UP000827889">
    <property type="component" value="Chromosome 4"/>
</dbReference>
<dbReference type="SMART" id="SM00184">
    <property type="entry name" value="RING"/>
    <property type="match status" value="1"/>
</dbReference>
<organism evidence="7 8">
    <name type="scientific">Rhodamnia argentea</name>
    <dbReference type="NCBI Taxonomy" id="178133"/>
    <lineage>
        <taxon>Eukaryota</taxon>
        <taxon>Viridiplantae</taxon>
        <taxon>Streptophyta</taxon>
        <taxon>Embryophyta</taxon>
        <taxon>Tracheophyta</taxon>
        <taxon>Spermatophyta</taxon>
        <taxon>Magnoliopsida</taxon>
        <taxon>eudicotyledons</taxon>
        <taxon>Gunneridae</taxon>
        <taxon>Pentapetalae</taxon>
        <taxon>rosids</taxon>
        <taxon>malvids</taxon>
        <taxon>Myrtales</taxon>
        <taxon>Myrtaceae</taxon>
        <taxon>Myrtoideae</taxon>
        <taxon>Myrteae</taxon>
        <taxon>Australasian group</taxon>
        <taxon>Rhodamnia</taxon>
    </lineage>
</organism>
<evidence type="ECO:0000256" key="2">
    <source>
        <dbReference type="ARBA" id="ARBA00022771"/>
    </source>
</evidence>
<protein>
    <submittedName>
        <fullName evidence="8">Uncharacterized protein LOC115751008 isoform X1</fullName>
    </submittedName>
</protein>
<evidence type="ECO:0000313" key="8">
    <source>
        <dbReference type="RefSeq" id="XP_030544525.1"/>
    </source>
</evidence>
<dbReference type="OrthoDB" id="1900223at2759"/>
<dbReference type="PROSITE" id="PS50089">
    <property type="entry name" value="ZF_RING_2"/>
    <property type="match status" value="1"/>
</dbReference>
<keyword evidence="2 4" id="KW-0863">Zinc-finger</keyword>
<evidence type="ECO:0000256" key="4">
    <source>
        <dbReference type="PROSITE-ProRule" id="PRU00175"/>
    </source>
</evidence>
<proteinExistence type="predicted"/>
<dbReference type="PANTHER" id="PTHR31150">
    <property type="entry name" value="EXPRESSED PROTEIN"/>
    <property type="match status" value="1"/>
</dbReference>
<dbReference type="InterPro" id="IPR027370">
    <property type="entry name" value="Znf-RING_euk"/>
</dbReference>